<dbReference type="EMBL" id="GG705011">
    <property type="protein sequence ID" value="EEY94305.1"/>
    <property type="molecule type" value="Genomic_DNA"/>
</dbReference>
<dbReference type="PROSITE" id="PS51085">
    <property type="entry name" value="2FE2S_FER_2"/>
    <property type="match status" value="1"/>
</dbReference>
<dbReference type="Proteomes" id="UP000018442">
    <property type="component" value="Unassembled WGS sequence"/>
</dbReference>
<evidence type="ECO:0000256" key="5">
    <source>
        <dbReference type="PIRSR" id="PIRSR601486-1"/>
    </source>
</evidence>
<evidence type="ECO:0000313" key="7">
    <source>
        <dbReference type="EMBL" id="EEY94305.1"/>
    </source>
</evidence>
<keyword evidence="3 5" id="KW-0479">Metal-binding</keyword>
<dbReference type="InterPro" id="IPR001041">
    <property type="entry name" value="2Fe-2S_ferredoxin-type"/>
</dbReference>
<proteinExistence type="predicted"/>
<feature type="domain" description="2Fe-2S ferredoxin-type" evidence="6">
    <location>
        <begin position="1"/>
        <end position="91"/>
    </location>
</feature>
<feature type="binding site" description="distal binding residue" evidence="5">
    <location>
        <position position="265"/>
    </location>
    <ligand>
        <name>heme</name>
        <dbReference type="ChEBI" id="CHEBI:30413"/>
    </ligand>
    <ligandPart>
        <name>Fe</name>
        <dbReference type="ChEBI" id="CHEBI:18248"/>
    </ligandPart>
</feature>
<reference evidence="8" key="1">
    <citation type="journal article" date="2012" name="PLoS ONE">
        <title>The success of Acinetobacter species; genetic, metabolic and virulence attributes.</title>
        <authorList>
            <person name="Peleg A.Y."/>
            <person name="de Breij A."/>
            <person name="Adams M.D."/>
            <person name="Cerqueira G.M."/>
            <person name="Mocali S."/>
            <person name="Galardini M."/>
            <person name="Nibbering P.H."/>
            <person name="Earl A.M."/>
            <person name="Ward D.V."/>
            <person name="Paterson D.L."/>
            <person name="Seifert H."/>
            <person name="Dijkshoorn L."/>
        </authorList>
    </citation>
    <scope>NUCLEOTIDE SEQUENCE [LARGE SCALE GENOMIC DNA]</scope>
    <source>
        <strain evidence="8">SH205</strain>
    </source>
</reference>
<dbReference type="SUPFAM" id="SSF46458">
    <property type="entry name" value="Globin-like"/>
    <property type="match status" value="1"/>
</dbReference>
<dbReference type="InterPro" id="IPR001486">
    <property type="entry name" value="Hemoglobin_trunc"/>
</dbReference>
<dbReference type="Pfam" id="PF00111">
    <property type="entry name" value="Fer2"/>
    <property type="match status" value="1"/>
</dbReference>
<protein>
    <submittedName>
        <fullName evidence="7">Protozoan/cyanobacterial globin family protein</fullName>
    </submittedName>
</protein>
<dbReference type="CDD" id="cd00454">
    <property type="entry name" value="TrHb1_N"/>
    <property type="match status" value="1"/>
</dbReference>
<evidence type="ECO:0000259" key="6">
    <source>
        <dbReference type="PROSITE" id="PS51085"/>
    </source>
</evidence>
<dbReference type="GO" id="GO:0051536">
    <property type="term" value="F:iron-sulfur cluster binding"/>
    <property type="evidence" value="ECO:0007669"/>
    <property type="project" value="InterPro"/>
</dbReference>
<dbReference type="Gene3D" id="1.10.490.10">
    <property type="entry name" value="Globins"/>
    <property type="match status" value="1"/>
</dbReference>
<name>D0SKD3_ACIJU</name>
<evidence type="ECO:0000256" key="3">
    <source>
        <dbReference type="ARBA" id="ARBA00022723"/>
    </source>
</evidence>
<dbReference type="InterPro" id="IPR009050">
    <property type="entry name" value="Globin-like_sf"/>
</dbReference>
<dbReference type="InterPro" id="IPR012675">
    <property type="entry name" value="Beta-grasp_dom_sf"/>
</dbReference>
<dbReference type="Pfam" id="PF01152">
    <property type="entry name" value="Bac_globin"/>
    <property type="match status" value="1"/>
</dbReference>
<dbReference type="InterPro" id="IPR012292">
    <property type="entry name" value="Globin/Proto"/>
</dbReference>
<dbReference type="GO" id="GO:0020037">
    <property type="term" value="F:heme binding"/>
    <property type="evidence" value="ECO:0007669"/>
    <property type="project" value="InterPro"/>
</dbReference>
<dbReference type="AlphaFoldDB" id="D0SKD3"/>
<dbReference type="GO" id="GO:0019825">
    <property type="term" value="F:oxygen binding"/>
    <property type="evidence" value="ECO:0007669"/>
    <property type="project" value="InterPro"/>
</dbReference>
<evidence type="ECO:0000313" key="8">
    <source>
        <dbReference type="Proteomes" id="UP000018442"/>
    </source>
</evidence>
<dbReference type="InterPro" id="IPR036010">
    <property type="entry name" value="2Fe-2S_ferredoxin-like_sf"/>
</dbReference>
<dbReference type="CDD" id="cd00207">
    <property type="entry name" value="fer2"/>
    <property type="match status" value="1"/>
</dbReference>
<keyword evidence="1" id="KW-0813">Transport</keyword>
<dbReference type="Gene3D" id="3.10.20.30">
    <property type="match status" value="1"/>
</dbReference>
<accession>D0SKD3</accession>
<dbReference type="SUPFAM" id="SSF54292">
    <property type="entry name" value="2Fe-2S ferredoxin-like"/>
    <property type="match status" value="1"/>
</dbReference>
<dbReference type="HOGENOM" id="CLU_753608_0_0_6"/>
<dbReference type="GO" id="GO:0046872">
    <property type="term" value="F:metal ion binding"/>
    <property type="evidence" value="ECO:0007669"/>
    <property type="project" value="UniProtKB-KW"/>
</dbReference>
<keyword evidence="2 5" id="KW-0349">Heme</keyword>
<organism evidence="7 8">
    <name type="scientific">Acinetobacter junii SH205</name>
    <dbReference type="NCBI Taxonomy" id="575587"/>
    <lineage>
        <taxon>Bacteria</taxon>
        <taxon>Pseudomonadati</taxon>
        <taxon>Pseudomonadota</taxon>
        <taxon>Gammaproteobacteria</taxon>
        <taxon>Moraxellales</taxon>
        <taxon>Moraxellaceae</taxon>
        <taxon>Acinetobacter</taxon>
    </lineage>
</organism>
<sequence>MSVMPHLEFAGYTIESKAEETVLACFQRSGIEIDFSCKSGVCHRCMLKCISGDIPEQASRRLPTTHQGQNYLLACQCVPTTDMKLVAKSDEDSITQCMILSSISQADHSLIQAEPYREQTYQKGQHVYVTDISKQHSILAKLVSDPEQETSLSIEIANKDMEWVKEQGFDQLGNEFYLKGPISAPQVIIENDVAINPALWEALGGDHTVRKILTEFYKKVYADQQLAPFFERVTIDRIIGKQFAFLKQLITGEATFFGEQPRNSHHWMVISDELFEHRMLLMHQTLLEHKLSADLIEQFERYELQFKNDIVKSQAWLKQVGDLLVDTEKYEECQLDEATICDYCEAEIEQGTVVRFHMRLGKLACKACSK</sequence>
<gene>
    <name evidence="7" type="ORF">HMPREF0026_01581</name>
</gene>
<evidence type="ECO:0000256" key="4">
    <source>
        <dbReference type="ARBA" id="ARBA00023004"/>
    </source>
</evidence>
<keyword evidence="4 5" id="KW-0408">Iron</keyword>
<evidence type="ECO:0000256" key="1">
    <source>
        <dbReference type="ARBA" id="ARBA00022448"/>
    </source>
</evidence>
<evidence type="ECO:0000256" key="2">
    <source>
        <dbReference type="ARBA" id="ARBA00022617"/>
    </source>
</evidence>